<name>A0ABR3FJG4_9AGAR</name>
<reference evidence="4 5" key="1">
    <citation type="submission" date="2024-02" db="EMBL/GenBank/DDBJ databases">
        <title>A draft genome for the cacao thread blight pathogen Marasmius crinis-equi.</title>
        <authorList>
            <person name="Cohen S.P."/>
            <person name="Baruah I.K."/>
            <person name="Amoako-Attah I."/>
            <person name="Bukari Y."/>
            <person name="Meinhardt L.W."/>
            <person name="Bailey B.A."/>
        </authorList>
    </citation>
    <scope>NUCLEOTIDE SEQUENCE [LARGE SCALE GENOMIC DNA]</scope>
    <source>
        <strain evidence="4 5">GH-76</strain>
    </source>
</reference>
<sequence>MAQGVNEQDVDTNDQQSHDHSSSQDRFYGVDELTSGGEKMSEGFSHPYGAQQLHLPEGIVRAQRQEPVTHMYRRYSGPSPYSHAQQGFHPDPTPHQCGNASSSHGIFPPFGSAEQEIPASPRQGRGTYGQTHPTQSMYSTPHSHTSSVQDPPGPTGIVRQRIALPNVRESSNRRRGQNTRLLSCPVDSCNSTFTARHNLKYHVDAHRGIKDFQCEWCGRSFTGGSDCKRHAKKCRARSAEDED</sequence>
<protein>
    <recommendedName>
        <fullName evidence="3">C2H2-type domain-containing protein</fullName>
    </recommendedName>
</protein>
<feature type="compositionally biased region" description="Polar residues" evidence="2">
    <location>
        <begin position="128"/>
        <end position="149"/>
    </location>
</feature>
<comment type="caution">
    <text evidence="4">The sequence shown here is derived from an EMBL/GenBank/DDBJ whole genome shotgun (WGS) entry which is preliminary data.</text>
</comment>
<feature type="region of interest" description="Disordered" evidence="2">
    <location>
        <begin position="79"/>
        <end position="101"/>
    </location>
</feature>
<evidence type="ECO:0000313" key="5">
    <source>
        <dbReference type="Proteomes" id="UP001465976"/>
    </source>
</evidence>
<dbReference type="Gene3D" id="3.30.160.60">
    <property type="entry name" value="Classic Zinc Finger"/>
    <property type="match status" value="1"/>
</dbReference>
<keyword evidence="1" id="KW-0862">Zinc</keyword>
<feature type="domain" description="C2H2-type" evidence="3">
    <location>
        <begin position="182"/>
        <end position="211"/>
    </location>
</feature>
<dbReference type="InterPro" id="IPR013087">
    <property type="entry name" value="Znf_C2H2_type"/>
</dbReference>
<feature type="region of interest" description="Disordered" evidence="2">
    <location>
        <begin position="118"/>
        <end position="157"/>
    </location>
</feature>
<keyword evidence="1" id="KW-0863">Zinc-finger</keyword>
<dbReference type="InterPro" id="IPR036236">
    <property type="entry name" value="Znf_C2H2_sf"/>
</dbReference>
<dbReference type="Proteomes" id="UP001465976">
    <property type="component" value="Unassembled WGS sequence"/>
</dbReference>
<dbReference type="SUPFAM" id="SSF57667">
    <property type="entry name" value="beta-beta-alpha zinc fingers"/>
    <property type="match status" value="1"/>
</dbReference>
<dbReference type="EMBL" id="JBAHYK010000298">
    <property type="protein sequence ID" value="KAL0575498.1"/>
    <property type="molecule type" value="Genomic_DNA"/>
</dbReference>
<evidence type="ECO:0000259" key="3">
    <source>
        <dbReference type="PROSITE" id="PS50157"/>
    </source>
</evidence>
<evidence type="ECO:0000313" key="4">
    <source>
        <dbReference type="EMBL" id="KAL0575498.1"/>
    </source>
</evidence>
<organism evidence="4 5">
    <name type="scientific">Marasmius crinis-equi</name>
    <dbReference type="NCBI Taxonomy" id="585013"/>
    <lineage>
        <taxon>Eukaryota</taxon>
        <taxon>Fungi</taxon>
        <taxon>Dikarya</taxon>
        <taxon>Basidiomycota</taxon>
        <taxon>Agaricomycotina</taxon>
        <taxon>Agaricomycetes</taxon>
        <taxon>Agaricomycetidae</taxon>
        <taxon>Agaricales</taxon>
        <taxon>Marasmiineae</taxon>
        <taxon>Marasmiaceae</taxon>
        <taxon>Marasmius</taxon>
    </lineage>
</organism>
<evidence type="ECO:0000256" key="2">
    <source>
        <dbReference type="SAM" id="MobiDB-lite"/>
    </source>
</evidence>
<dbReference type="PROSITE" id="PS50157">
    <property type="entry name" value="ZINC_FINGER_C2H2_2"/>
    <property type="match status" value="2"/>
</dbReference>
<accession>A0ABR3FJG4</accession>
<gene>
    <name evidence="4" type="ORF">V5O48_006483</name>
</gene>
<feature type="domain" description="C2H2-type" evidence="3">
    <location>
        <begin position="212"/>
        <end position="242"/>
    </location>
</feature>
<keyword evidence="1" id="KW-0479">Metal-binding</keyword>
<dbReference type="PROSITE" id="PS00028">
    <property type="entry name" value="ZINC_FINGER_C2H2_1"/>
    <property type="match status" value="1"/>
</dbReference>
<evidence type="ECO:0000256" key="1">
    <source>
        <dbReference type="PROSITE-ProRule" id="PRU00042"/>
    </source>
</evidence>
<feature type="region of interest" description="Disordered" evidence="2">
    <location>
        <begin position="1"/>
        <end position="46"/>
    </location>
</feature>
<proteinExistence type="predicted"/>
<keyword evidence="5" id="KW-1185">Reference proteome</keyword>
<dbReference type="SMART" id="SM00355">
    <property type="entry name" value="ZnF_C2H2"/>
    <property type="match status" value="2"/>
</dbReference>